<dbReference type="PANTHER" id="PTHR45528">
    <property type="entry name" value="SENSOR HISTIDINE KINASE CPXA"/>
    <property type="match status" value="1"/>
</dbReference>
<evidence type="ECO:0000256" key="13">
    <source>
        <dbReference type="ARBA" id="ARBA00023026"/>
    </source>
</evidence>
<dbReference type="SUPFAM" id="SSF158472">
    <property type="entry name" value="HAMP domain-like"/>
    <property type="match status" value="1"/>
</dbReference>
<dbReference type="EC" id="2.7.13.3" evidence="3"/>
<dbReference type="GO" id="GO:0005886">
    <property type="term" value="C:plasma membrane"/>
    <property type="evidence" value="ECO:0007669"/>
    <property type="project" value="UniProtKB-SubCell"/>
</dbReference>
<dbReference type="SUPFAM" id="SSF55874">
    <property type="entry name" value="ATPase domain of HSP90 chaperone/DNA topoisomerase II/histidine kinase"/>
    <property type="match status" value="1"/>
</dbReference>
<keyword evidence="13" id="KW-0843">Virulence</keyword>
<dbReference type="GO" id="GO:0000155">
    <property type="term" value="F:phosphorelay sensor kinase activity"/>
    <property type="evidence" value="ECO:0007669"/>
    <property type="project" value="InterPro"/>
</dbReference>
<gene>
    <name evidence="20" type="ORF">CF651_20760</name>
</gene>
<dbReference type="InterPro" id="IPR004358">
    <property type="entry name" value="Sig_transdc_His_kin-like_C"/>
</dbReference>
<keyword evidence="9 20" id="KW-0418">Kinase</keyword>
<feature type="domain" description="Histidine kinase" evidence="18">
    <location>
        <begin position="241"/>
        <end position="456"/>
    </location>
</feature>
<dbReference type="SMART" id="SM00304">
    <property type="entry name" value="HAMP"/>
    <property type="match status" value="1"/>
</dbReference>
<dbReference type="Proteomes" id="UP000215509">
    <property type="component" value="Unassembled WGS sequence"/>
</dbReference>
<feature type="transmembrane region" description="Helical" evidence="17">
    <location>
        <begin position="157"/>
        <end position="179"/>
    </location>
</feature>
<dbReference type="InterPro" id="IPR005467">
    <property type="entry name" value="His_kinase_dom"/>
</dbReference>
<comment type="caution">
    <text evidence="20">The sequence shown here is derived from an EMBL/GenBank/DDBJ whole genome shotgun (WGS) entry which is preliminary data.</text>
</comment>
<evidence type="ECO:0000256" key="8">
    <source>
        <dbReference type="ARBA" id="ARBA00022741"/>
    </source>
</evidence>
<evidence type="ECO:0000313" key="20">
    <source>
        <dbReference type="EMBL" id="OXM84220.1"/>
    </source>
</evidence>
<comment type="subcellular location">
    <subcellularLocation>
        <location evidence="2">Cell membrane</location>
        <topology evidence="2">Multi-pass membrane protein</topology>
    </subcellularLocation>
</comment>
<dbReference type="RefSeq" id="WP_094016792.1">
    <property type="nucleotide sequence ID" value="NZ_NMQW01000033.1"/>
</dbReference>
<evidence type="ECO:0000259" key="18">
    <source>
        <dbReference type="PROSITE" id="PS50109"/>
    </source>
</evidence>
<evidence type="ECO:0000256" key="11">
    <source>
        <dbReference type="ARBA" id="ARBA00022989"/>
    </source>
</evidence>
<dbReference type="FunFam" id="1.10.287.130:FF:000001">
    <property type="entry name" value="Two-component sensor histidine kinase"/>
    <property type="match status" value="1"/>
</dbReference>
<dbReference type="CDD" id="cd00082">
    <property type="entry name" value="HisKA"/>
    <property type="match status" value="1"/>
</dbReference>
<dbReference type="Pfam" id="PF00512">
    <property type="entry name" value="HisKA"/>
    <property type="match status" value="1"/>
</dbReference>
<dbReference type="SMART" id="SM00387">
    <property type="entry name" value="HATPase_c"/>
    <property type="match status" value="1"/>
</dbReference>
<dbReference type="Gene3D" id="1.10.287.130">
    <property type="match status" value="1"/>
</dbReference>
<dbReference type="SUPFAM" id="SSF47384">
    <property type="entry name" value="Homodimeric domain of signal transducing histidine kinase"/>
    <property type="match status" value="1"/>
</dbReference>
<evidence type="ECO:0000256" key="14">
    <source>
        <dbReference type="ARBA" id="ARBA00023136"/>
    </source>
</evidence>
<evidence type="ECO:0000256" key="4">
    <source>
        <dbReference type="ARBA" id="ARBA00022475"/>
    </source>
</evidence>
<evidence type="ECO:0000256" key="5">
    <source>
        <dbReference type="ARBA" id="ARBA00022553"/>
    </source>
</evidence>
<name>A0A229ULC6_9BACL</name>
<evidence type="ECO:0000256" key="7">
    <source>
        <dbReference type="ARBA" id="ARBA00022692"/>
    </source>
</evidence>
<dbReference type="SMART" id="SM00388">
    <property type="entry name" value="HisKA"/>
    <property type="match status" value="1"/>
</dbReference>
<keyword evidence="7 17" id="KW-0812">Transmembrane</keyword>
<dbReference type="OrthoDB" id="9813151at2"/>
<comment type="function">
    <text evidence="15">Member of the two-component regulatory system HssS/HssR involved in intracellular heme homeostasis and tempering of staphylococcal virulence. HssS functions as a heme sensor histidine kinase which is autophosphorylated at a histidine residue and transfers its phosphate group to an aspartate residue of HssR. HssR/HssS activates the expression of hrtAB, an efflux pump, in response to extracellular heme, hemin, hemoglobin or blood.</text>
</comment>
<dbReference type="FunFam" id="3.30.565.10:FF:000006">
    <property type="entry name" value="Sensor histidine kinase WalK"/>
    <property type="match status" value="1"/>
</dbReference>
<evidence type="ECO:0000256" key="17">
    <source>
        <dbReference type="SAM" id="Phobius"/>
    </source>
</evidence>
<feature type="transmembrane region" description="Helical" evidence="17">
    <location>
        <begin position="6"/>
        <end position="27"/>
    </location>
</feature>
<dbReference type="InterPro" id="IPR036097">
    <property type="entry name" value="HisK_dim/P_sf"/>
</dbReference>
<dbReference type="Gene3D" id="3.30.565.10">
    <property type="entry name" value="Histidine kinase-like ATPase, C-terminal domain"/>
    <property type="match status" value="1"/>
</dbReference>
<dbReference type="CDD" id="cd06225">
    <property type="entry name" value="HAMP"/>
    <property type="match status" value="1"/>
</dbReference>
<feature type="domain" description="HAMP" evidence="19">
    <location>
        <begin position="181"/>
        <end position="233"/>
    </location>
</feature>
<accession>A0A229ULC6</accession>
<evidence type="ECO:0000259" key="19">
    <source>
        <dbReference type="PROSITE" id="PS50885"/>
    </source>
</evidence>
<dbReference type="InterPro" id="IPR036890">
    <property type="entry name" value="HATPase_C_sf"/>
</dbReference>
<dbReference type="PRINTS" id="PR00344">
    <property type="entry name" value="BCTRLSENSOR"/>
</dbReference>
<evidence type="ECO:0000256" key="15">
    <source>
        <dbReference type="ARBA" id="ARBA00037219"/>
    </source>
</evidence>
<reference evidence="20 21" key="1">
    <citation type="submission" date="2017-07" db="EMBL/GenBank/DDBJ databases">
        <title>Genome sequencing and assembly of Paenibacillus rigui.</title>
        <authorList>
            <person name="Mayilraj S."/>
        </authorList>
    </citation>
    <scope>NUCLEOTIDE SEQUENCE [LARGE SCALE GENOMIC DNA]</scope>
    <source>
        <strain evidence="20 21">JCM 16352</strain>
    </source>
</reference>
<keyword evidence="5" id="KW-0597">Phosphoprotein</keyword>
<keyword evidence="10" id="KW-0067">ATP-binding</keyword>
<keyword evidence="4" id="KW-1003">Cell membrane</keyword>
<protein>
    <recommendedName>
        <fullName evidence="16">Heme sensor protein HssS</fullName>
        <ecNumber evidence="3">2.7.13.3</ecNumber>
    </recommendedName>
</protein>
<dbReference type="InterPro" id="IPR050398">
    <property type="entry name" value="HssS/ArlS-like"/>
</dbReference>
<dbReference type="Pfam" id="PF00672">
    <property type="entry name" value="HAMP"/>
    <property type="match status" value="1"/>
</dbReference>
<organism evidence="20 21">
    <name type="scientific">Paenibacillus rigui</name>
    <dbReference type="NCBI Taxonomy" id="554312"/>
    <lineage>
        <taxon>Bacteria</taxon>
        <taxon>Bacillati</taxon>
        <taxon>Bacillota</taxon>
        <taxon>Bacilli</taxon>
        <taxon>Bacillales</taxon>
        <taxon>Paenibacillaceae</taxon>
        <taxon>Paenibacillus</taxon>
    </lineage>
</organism>
<dbReference type="EMBL" id="NMQW01000033">
    <property type="protein sequence ID" value="OXM84220.1"/>
    <property type="molecule type" value="Genomic_DNA"/>
</dbReference>
<dbReference type="Pfam" id="PF02518">
    <property type="entry name" value="HATPase_c"/>
    <property type="match status" value="1"/>
</dbReference>
<dbReference type="InterPro" id="IPR003594">
    <property type="entry name" value="HATPase_dom"/>
</dbReference>
<evidence type="ECO:0000256" key="1">
    <source>
        <dbReference type="ARBA" id="ARBA00000085"/>
    </source>
</evidence>
<sequence>MTRTLYFRIVLTFIGIVILSCIVSFFVSGQLFKREATAQMLDDMLQSGQTMIQLLKEPDLKKPELYLIRMANQSNYAVTIYNTNGEVRKYDTLPRDNIRPIPNQTIQEVLSGEIYYSANQLMPVAPDQAYVGLPYEQDGKKYALFIQPNFEVRNKQLYLLPITVISIIIGIGSIMTFLLSRFIVNPITKLAEATLEMSTGNFNVQVPIRRSDELGLLAQSFNHMAGELRQLEQMRQDFISNVSHEIQSPLTSIRGFSEALKEPAMNHKERLHYLEIIETESERLSRMVDNLLRLTSLESGQQPNPAELFDLDEELRKVVIVNHLLLMQKEIEYDLFLPKTKIIGNKDQLFQIWTNLIHNSIKYTPKGGYMYIKIKKDGNYVRIRFTDTGVGIPPEDQAHIFERFYKVDKSRDRSVGGNGLGLAIVKKIVEIHQGKIELESEVGKGTTVTILLPSSNAS</sequence>
<keyword evidence="8" id="KW-0547">Nucleotide-binding</keyword>
<keyword evidence="6" id="KW-0808">Transferase</keyword>
<dbReference type="Gene3D" id="6.10.340.10">
    <property type="match status" value="1"/>
</dbReference>
<evidence type="ECO:0000256" key="9">
    <source>
        <dbReference type="ARBA" id="ARBA00022777"/>
    </source>
</evidence>
<evidence type="ECO:0000256" key="12">
    <source>
        <dbReference type="ARBA" id="ARBA00023012"/>
    </source>
</evidence>
<evidence type="ECO:0000256" key="3">
    <source>
        <dbReference type="ARBA" id="ARBA00012438"/>
    </source>
</evidence>
<evidence type="ECO:0000313" key="21">
    <source>
        <dbReference type="Proteomes" id="UP000215509"/>
    </source>
</evidence>
<dbReference type="AlphaFoldDB" id="A0A229ULC6"/>
<keyword evidence="11 17" id="KW-1133">Transmembrane helix</keyword>
<evidence type="ECO:0000256" key="2">
    <source>
        <dbReference type="ARBA" id="ARBA00004651"/>
    </source>
</evidence>
<keyword evidence="21" id="KW-1185">Reference proteome</keyword>
<evidence type="ECO:0000256" key="16">
    <source>
        <dbReference type="ARBA" id="ARBA00040841"/>
    </source>
</evidence>
<keyword evidence="14 17" id="KW-0472">Membrane</keyword>
<dbReference type="PROSITE" id="PS50885">
    <property type="entry name" value="HAMP"/>
    <property type="match status" value="1"/>
</dbReference>
<dbReference type="PANTHER" id="PTHR45528:SF11">
    <property type="entry name" value="HISTIDINE KINASE"/>
    <property type="match status" value="1"/>
</dbReference>
<dbReference type="PROSITE" id="PS50109">
    <property type="entry name" value="HIS_KIN"/>
    <property type="match status" value="1"/>
</dbReference>
<dbReference type="InterPro" id="IPR003660">
    <property type="entry name" value="HAMP_dom"/>
</dbReference>
<proteinExistence type="predicted"/>
<dbReference type="GO" id="GO:0005524">
    <property type="term" value="F:ATP binding"/>
    <property type="evidence" value="ECO:0007669"/>
    <property type="project" value="UniProtKB-KW"/>
</dbReference>
<evidence type="ECO:0000256" key="6">
    <source>
        <dbReference type="ARBA" id="ARBA00022679"/>
    </source>
</evidence>
<evidence type="ECO:0000256" key="10">
    <source>
        <dbReference type="ARBA" id="ARBA00022840"/>
    </source>
</evidence>
<dbReference type="PROSITE" id="PS51257">
    <property type="entry name" value="PROKAR_LIPOPROTEIN"/>
    <property type="match status" value="1"/>
</dbReference>
<dbReference type="CDD" id="cd00075">
    <property type="entry name" value="HATPase"/>
    <property type="match status" value="1"/>
</dbReference>
<comment type="catalytic activity">
    <reaction evidence="1">
        <text>ATP + protein L-histidine = ADP + protein N-phospho-L-histidine.</text>
        <dbReference type="EC" id="2.7.13.3"/>
    </reaction>
</comment>
<dbReference type="InterPro" id="IPR003661">
    <property type="entry name" value="HisK_dim/P_dom"/>
</dbReference>
<keyword evidence="12" id="KW-0902">Two-component regulatory system</keyword>